<sequence length="155" mass="15854">MISATESAASAFFSSAAFAVVGASSNPAKFGHQVFTWYLARSLPVVPVNPVASSISALSASYATVPSLSALPDPTHTSVSIITPPAVTLNVLREAKEVGIRAVWLQPGTWDQAVVDYVTAPGAFESVVGGDGGRGHGGWCVLVDGDKALKTAGKL</sequence>
<dbReference type="Gene3D" id="3.40.50.720">
    <property type="entry name" value="NAD(P)-binding Rossmann-like Domain"/>
    <property type="match status" value="1"/>
</dbReference>
<reference evidence="2 3" key="1">
    <citation type="submission" date="2015-03" db="EMBL/GenBank/DDBJ databases">
        <authorList>
            <person name="Radwan O."/>
            <person name="Al-Naeli F.A."/>
            <person name="Rendon G.A."/>
            <person name="Fields C."/>
        </authorList>
    </citation>
    <scope>NUCLEOTIDE SEQUENCE [LARGE SCALE GENOMIC DNA]</scope>
    <source>
        <strain evidence="2">CR-DP1</strain>
    </source>
</reference>
<dbReference type="InterPro" id="IPR003781">
    <property type="entry name" value="CoA-bd"/>
</dbReference>
<gene>
    <name evidence="2" type="ORF">TD95_000841</name>
</gene>
<dbReference type="Pfam" id="PF13380">
    <property type="entry name" value="CoA_binding_2"/>
    <property type="match status" value="1"/>
</dbReference>
<dbReference type="AlphaFoldDB" id="A0A0F4ZL72"/>
<dbReference type="OrthoDB" id="5138418at2759"/>
<proteinExistence type="predicted"/>
<dbReference type="SUPFAM" id="SSF51735">
    <property type="entry name" value="NAD(P)-binding Rossmann-fold domains"/>
    <property type="match status" value="1"/>
</dbReference>
<dbReference type="SMART" id="SM00881">
    <property type="entry name" value="CoA_binding"/>
    <property type="match status" value="1"/>
</dbReference>
<name>A0A0F4ZL72_9PEZI</name>
<organism evidence="2 3">
    <name type="scientific">Thielaviopsis punctulata</name>
    <dbReference type="NCBI Taxonomy" id="72032"/>
    <lineage>
        <taxon>Eukaryota</taxon>
        <taxon>Fungi</taxon>
        <taxon>Dikarya</taxon>
        <taxon>Ascomycota</taxon>
        <taxon>Pezizomycotina</taxon>
        <taxon>Sordariomycetes</taxon>
        <taxon>Hypocreomycetidae</taxon>
        <taxon>Microascales</taxon>
        <taxon>Ceratocystidaceae</taxon>
        <taxon>Thielaviopsis</taxon>
    </lineage>
</organism>
<accession>A0A0F4ZL72</accession>
<feature type="domain" description="CoA-binding" evidence="1">
    <location>
        <begin position="12"/>
        <end position="109"/>
    </location>
</feature>
<evidence type="ECO:0000313" key="3">
    <source>
        <dbReference type="Proteomes" id="UP000033483"/>
    </source>
</evidence>
<evidence type="ECO:0000313" key="2">
    <source>
        <dbReference type="EMBL" id="KKA30603.1"/>
    </source>
</evidence>
<dbReference type="EMBL" id="LAEV01000350">
    <property type="protein sequence ID" value="KKA30603.1"/>
    <property type="molecule type" value="Genomic_DNA"/>
</dbReference>
<evidence type="ECO:0000259" key="1">
    <source>
        <dbReference type="SMART" id="SM00881"/>
    </source>
</evidence>
<protein>
    <recommendedName>
        <fullName evidence="1">CoA-binding domain-containing protein</fullName>
    </recommendedName>
</protein>
<dbReference type="PANTHER" id="PTHR33303">
    <property type="entry name" value="CYTOPLASMIC PROTEIN-RELATED"/>
    <property type="match status" value="1"/>
</dbReference>
<dbReference type="InterPro" id="IPR036291">
    <property type="entry name" value="NAD(P)-bd_dom_sf"/>
</dbReference>
<dbReference type="PANTHER" id="PTHR33303:SF2">
    <property type="entry name" value="COA-BINDING DOMAIN-CONTAINING PROTEIN"/>
    <property type="match status" value="1"/>
</dbReference>
<comment type="caution">
    <text evidence="2">The sequence shown here is derived from an EMBL/GenBank/DDBJ whole genome shotgun (WGS) entry which is preliminary data.</text>
</comment>
<keyword evidence="3" id="KW-1185">Reference proteome</keyword>
<dbReference type="Proteomes" id="UP000033483">
    <property type="component" value="Unassembled WGS sequence"/>
</dbReference>